<evidence type="ECO:0000313" key="2">
    <source>
        <dbReference type="Proteomes" id="UP001139179"/>
    </source>
</evidence>
<dbReference type="RefSeq" id="WP_251224988.1">
    <property type="nucleotide sequence ID" value="NZ_JAMBOL010000034.1"/>
</dbReference>
<protein>
    <submittedName>
        <fullName evidence="1">Uncharacterized protein</fullName>
    </submittedName>
</protein>
<name>A0A9X2IRD0_9BACI</name>
<dbReference type="Proteomes" id="UP001139179">
    <property type="component" value="Unassembled WGS sequence"/>
</dbReference>
<gene>
    <name evidence="1" type="ORF">M3202_19925</name>
</gene>
<organism evidence="1 2">
    <name type="scientific">Halalkalibacter oceani</name>
    <dbReference type="NCBI Taxonomy" id="1653776"/>
    <lineage>
        <taxon>Bacteria</taxon>
        <taxon>Bacillati</taxon>
        <taxon>Bacillota</taxon>
        <taxon>Bacilli</taxon>
        <taxon>Bacillales</taxon>
        <taxon>Bacillaceae</taxon>
        <taxon>Halalkalibacter</taxon>
    </lineage>
</organism>
<keyword evidence="2" id="KW-1185">Reference proteome</keyword>
<comment type="caution">
    <text evidence="1">The sequence shown here is derived from an EMBL/GenBank/DDBJ whole genome shotgun (WGS) entry which is preliminary data.</text>
</comment>
<reference evidence="1" key="1">
    <citation type="submission" date="2022-05" db="EMBL/GenBank/DDBJ databases">
        <title>Comparative Genomics of Spacecraft Associated Microbes.</title>
        <authorList>
            <person name="Tran M.T."/>
            <person name="Wright A."/>
            <person name="Seuylemezian A."/>
            <person name="Eisen J."/>
            <person name="Coil D."/>
        </authorList>
    </citation>
    <scope>NUCLEOTIDE SEQUENCE</scope>
    <source>
        <strain evidence="1">214.1.1</strain>
    </source>
</reference>
<proteinExistence type="predicted"/>
<dbReference type="AlphaFoldDB" id="A0A9X2IRD0"/>
<sequence length="227" mass="25635">MKNVNPILCKMMSLGIACLFIVGPGLTVIAAEYAPAASGFLARQSMGGDEEARQSVSLPRETEEQLITKHAKTVVDALAEKDFATVADYVHPKKGVRFSPYAYVKKAHRSFTPECVSKMMNDSTVYFWGTYDGSGHAIELTPAEYYERFLYQKDFARAEDIHFDQLTERGNTLHNADEVYPDAHFVEFHLPGSEELAGMDWASLIMAFEKWNGQWYLVGMIQDQWTI</sequence>
<dbReference type="EMBL" id="JAMBOL010000034">
    <property type="protein sequence ID" value="MCM3716317.1"/>
    <property type="molecule type" value="Genomic_DNA"/>
</dbReference>
<accession>A0A9X2IRD0</accession>
<evidence type="ECO:0000313" key="1">
    <source>
        <dbReference type="EMBL" id="MCM3716317.1"/>
    </source>
</evidence>